<evidence type="ECO:0000256" key="8">
    <source>
        <dbReference type="ARBA" id="ARBA00037822"/>
    </source>
</evidence>
<dbReference type="AlphaFoldDB" id="A0A3B4GD90"/>
<evidence type="ECO:0000256" key="10">
    <source>
        <dbReference type="ARBA" id="ARBA00041080"/>
    </source>
</evidence>
<proteinExistence type="inferred from homology"/>
<comment type="subcellular location">
    <subcellularLocation>
        <location evidence="8">Cell projection</location>
        <location evidence="8">Kinocilium</location>
    </subcellularLocation>
    <subcellularLocation>
        <location evidence="1">Cytoplasm</location>
        <location evidence="1">Cytoskeleton</location>
        <location evidence="1">Flagellum axoneme</location>
    </subcellularLocation>
</comment>
<evidence type="ECO:0000256" key="6">
    <source>
        <dbReference type="ARBA" id="ARBA00023212"/>
    </source>
</evidence>
<keyword evidence="7" id="KW-0966">Cell projection</keyword>
<evidence type="ECO:0000256" key="1">
    <source>
        <dbReference type="ARBA" id="ARBA00004611"/>
    </source>
</evidence>
<dbReference type="Ensembl" id="ENSPNYT00000020059.1">
    <property type="protein sequence ID" value="ENSPNYP00000019573.1"/>
    <property type="gene ID" value="ENSPNYG00000014775.1"/>
</dbReference>
<keyword evidence="5" id="KW-0969">Cilium</keyword>
<evidence type="ECO:0000256" key="2">
    <source>
        <dbReference type="ARBA" id="ARBA00022490"/>
    </source>
</evidence>
<comment type="similarity">
    <text evidence="9">Belongs to the flagellar radial spoke RSP9 family.</text>
</comment>
<dbReference type="STRING" id="303518.ENSPNYP00000019573"/>
<dbReference type="GO" id="GO:0060294">
    <property type="term" value="P:cilium movement involved in cell motility"/>
    <property type="evidence" value="ECO:0007669"/>
    <property type="project" value="TreeGrafter"/>
</dbReference>
<organism evidence="11">
    <name type="scientific">Pundamilia nyererei</name>
    <dbReference type="NCBI Taxonomy" id="303518"/>
    <lineage>
        <taxon>Eukaryota</taxon>
        <taxon>Metazoa</taxon>
        <taxon>Chordata</taxon>
        <taxon>Craniata</taxon>
        <taxon>Vertebrata</taxon>
        <taxon>Euteleostomi</taxon>
        <taxon>Actinopterygii</taxon>
        <taxon>Neopterygii</taxon>
        <taxon>Teleostei</taxon>
        <taxon>Neoteleostei</taxon>
        <taxon>Acanthomorphata</taxon>
        <taxon>Ovalentaria</taxon>
        <taxon>Cichlomorphae</taxon>
        <taxon>Cichliformes</taxon>
        <taxon>Cichlidae</taxon>
        <taxon>African cichlids</taxon>
        <taxon>Pseudocrenilabrinae</taxon>
        <taxon>Haplochromini</taxon>
        <taxon>Pundamilia</taxon>
    </lineage>
</organism>
<evidence type="ECO:0000256" key="7">
    <source>
        <dbReference type="ARBA" id="ARBA00023273"/>
    </source>
</evidence>
<evidence type="ECO:0000256" key="3">
    <source>
        <dbReference type="ARBA" id="ARBA00022794"/>
    </source>
</evidence>
<keyword evidence="2" id="KW-0963">Cytoplasm</keyword>
<keyword evidence="4" id="KW-0282">Flagellum</keyword>
<dbReference type="GO" id="GO:0005930">
    <property type="term" value="C:axoneme"/>
    <property type="evidence" value="ECO:0007669"/>
    <property type="project" value="Ensembl"/>
</dbReference>
<dbReference type="InterPro" id="IPR055316">
    <property type="entry name" value="RSP9"/>
</dbReference>
<dbReference type="GO" id="GO:0044458">
    <property type="term" value="P:motile cilium assembly"/>
    <property type="evidence" value="ECO:0007669"/>
    <property type="project" value="TreeGrafter"/>
</dbReference>
<name>A0A3B4GD90_9CICH</name>
<evidence type="ECO:0000313" key="11">
    <source>
        <dbReference type="Ensembl" id="ENSPNYP00000019573.1"/>
    </source>
</evidence>
<keyword evidence="6" id="KW-0206">Cytoskeleton</keyword>
<sequence>MDSNSLYYSLELVAGSGHILTLEQRTALESSLVLLKKNYKFSRVLFWGKILGINGVYFIAQGRGEDEMKDKKNLYSLNCMDWFLLPPASDSMIEEVSKATKGRFMGDPSFVYEHQEIHRQGKGNEPVNEKAVVSITVTEEKRLAVSVHQIDAEVSVVPRGAFIKSPRGLVQLNRSFCGLSEAEARKLDNFLHFRQSKNMKKKSALDMGDWNPAMDYLDALSDDIPKGSWSLQFEFARKVCVLRSLLWFGLTFYHVPMTPQHGYIYIGDGTKNLDLPFML</sequence>
<dbReference type="GO" id="GO:0060091">
    <property type="term" value="C:kinocilium"/>
    <property type="evidence" value="ECO:0007669"/>
    <property type="project" value="UniProtKB-SubCell"/>
</dbReference>
<evidence type="ECO:0000256" key="4">
    <source>
        <dbReference type="ARBA" id="ARBA00022846"/>
    </source>
</evidence>
<evidence type="ECO:0000256" key="9">
    <source>
        <dbReference type="ARBA" id="ARBA00038319"/>
    </source>
</evidence>
<dbReference type="GO" id="GO:0035082">
    <property type="term" value="P:axoneme assembly"/>
    <property type="evidence" value="ECO:0007669"/>
    <property type="project" value="Ensembl"/>
</dbReference>
<keyword evidence="3" id="KW-0970">Cilium biogenesis/degradation</keyword>
<dbReference type="PANTHER" id="PTHR22069">
    <property type="entry name" value="MITOCHONDRIAL RIBOSOMAL PROTEIN S18"/>
    <property type="match status" value="1"/>
</dbReference>
<dbReference type="GeneTree" id="ENSGT00390000018686"/>
<dbReference type="PANTHER" id="PTHR22069:SF0">
    <property type="entry name" value="RADIAL SPOKE HEAD PROTEIN 9 HOMOLOG"/>
    <property type="match status" value="1"/>
</dbReference>
<protein>
    <recommendedName>
        <fullName evidence="10">Radial spoke head protein 9 homolog</fullName>
    </recommendedName>
</protein>
<reference evidence="11" key="1">
    <citation type="submission" date="2023-09" db="UniProtKB">
        <authorList>
            <consortium name="Ensembl"/>
        </authorList>
    </citation>
    <scope>IDENTIFICATION</scope>
</reference>
<evidence type="ECO:0000256" key="5">
    <source>
        <dbReference type="ARBA" id="ARBA00023069"/>
    </source>
</evidence>
<accession>A0A3B4GD90</accession>